<name>A0AA38CRN2_TAXCH</name>
<dbReference type="InterPro" id="IPR035979">
    <property type="entry name" value="RBD_domain_sf"/>
</dbReference>
<evidence type="ECO:0000313" key="2">
    <source>
        <dbReference type="EMBL" id="KAH9304337.1"/>
    </source>
</evidence>
<evidence type="ECO:0000259" key="1">
    <source>
        <dbReference type="Pfam" id="PF00076"/>
    </source>
</evidence>
<sequence length="123" mass="13218">RASSHPILPVEGQLVPQLQPGYGTTIPKFSSYPRPQPPGVAPRAYPTLHPYAAQPSYGAHPLYGHTFTAQPGGFAFVTFKTAEAANKALEDTNRNLDGRAVTVKLAIEGQKERAASQPTRPVQ</sequence>
<proteinExistence type="predicted"/>
<dbReference type="AlphaFoldDB" id="A0AA38CRN2"/>
<dbReference type="Gene3D" id="3.30.70.330">
    <property type="match status" value="1"/>
</dbReference>
<keyword evidence="3" id="KW-1185">Reference proteome</keyword>
<protein>
    <recommendedName>
        <fullName evidence="1">RRM domain-containing protein</fullName>
    </recommendedName>
</protein>
<dbReference type="Proteomes" id="UP000824469">
    <property type="component" value="Unassembled WGS sequence"/>
</dbReference>
<reference evidence="2 3" key="1">
    <citation type="journal article" date="2021" name="Nat. Plants">
        <title>The Taxus genome provides insights into paclitaxel biosynthesis.</title>
        <authorList>
            <person name="Xiong X."/>
            <person name="Gou J."/>
            <person name="Liao Q."/>
            <person name="Li Y."/>
            <person name="Zhou Q."/>
            <person name="Bi G."/>
            <person name="Li C."/>
            <person name="Du R."/>
            <person name="Wang X."/>
            <person name="Sun T."/>
            <person name="Guo L."/>
            <person name="Liang H."/>
            <person name="Lu P."/>
            <person name="Wu Y."/>
            <person name="Zhang Z."/>
            <person name="Ro D.K."/>
            <person name="Shang Y."/>
            <person name="Huang S."/>
            <person name="Yan J."/>
        </authorList>
    </citation>
    <scope>NUCLEOTIDE SEQUENCE [LARGE SCALE GENOMIC DNA]</scope>
    <source>
        <strain evidence="2">Ta-2019</strain>
    </source>
</reference>
<dbReference type="InterPro" id="IPR000504">
    <property type="entry name" value="RRM_dom"/>
</dbReference>
<organism evidence="2 3">
    <name type="scientific">Taxus chinensis</name>
    <name type="common">Chinese yew</name>
    <name type="synonym">Taxus wallichiana var. chinensis</name>
    <dbReference type="NCBI Taxonomy" id="29808"/>
    <lineage>
        <taxon>Eukaryota</taxon>
        <taxon>Viridiplantae</taxon>
        <taxon>Streptophyta</taxon>
        <taxon>Embryophyta</taxon>
        <taxon>Tracheophyta</taxon>
        <taxon>Spermatophyta</taxon>
        <taxon>Pinopsida</taxon>
        <taxon>Pinidae</taxon>
        <taxon>Conifers II</taxon>
        <taxon>Cupressales</taxon>
        <taxon>Taxaceae</taxon>
        <taxon>Taxus</taxon>
    </lineage>
</organism>
<feature type="domain" description="RRM" evidence="1">
    <location>
        <begin position="67"/>
        <end position="99"/>
    </location>
</feature>
<comment type="caution">
    <text evidence="2">The sequence shown here is derived from an EMBL/GenBank/DDBJ whole genome shotgun (WGS) entry which is preliminary data.</text>
</comment>
<feature type="non-terminal residue" evidence="2">
    <location>
        <position position="123"/>
    </location>
</feature>
<dbReference type="GO" id="GO:0003723">
    <property type="term" value="F:RNA binding"/>
    <property type="evidence" value="ECO:0007669"/>
    <property type="project" value="InterPro"/>
</dbReference>
<feature type="non-terminal residue" evidence="2">
    <location>
        <position position="1"/>
    </location>
</feature>
<dbReference type="Pfam" id="PF00076">
    <property type="entry name" value="RRM_1"/>
    <property type="match status" value="1"/>
</dbReference>
<gene>
    <name evidence="2" type="ORF">KI387_008741</name>
</gene>
<dbReference type="EMBL" id="JAHRHJ020000008">
    <property type="protein sequence ID" value="KAH9304337.1"/>
    <property type="molecule type" value="Genomic_DNA"/>
</dbReference>
<evidence type="ECO:0000313" key="3">
    <source>
        <dbReference type="Proteomes" id="UP000824469"/>
    </source>
</evidence>
<accession>A0AA38CRN2</accession>
<dbReference type="InterPro" id="IPR012677">
    <property type="entry name" value="Nucleotide-bd_a/b_plait_sf"/>
</dbReference>
<dbReference type="SUPFAM" id="SSF54928">
    <property type="entry name" value="RNA-binding domain, RBD"/>
    <property type="match status" value="1"/>
</dbReference>